<comment type="catalytic activity">
    <reaction evidence="5">
        <text>a 2'-deoxyadenosine in DNA + S-adenosyl-L-methionine = an N(6)-methyl-2'-deoxyadenosine in DNA + S-adenosyl-L-homocysteine + H(+)</text>
        <dbReference type="Rhea" id="RHEA:15197"/>
        <dbReference type="Rhea" id="RHEA-COMP:12418"/>
        <dbReference type="Rhea" id="RHEA-COMP:12419"/>
        <dbReference type="ChEBI" id="CHEBI:15378"/>
        <dbReference type="ChEBI" id="CHEBI:57856"/>
        <dbReference type="ChEBI" id="CHEBI:59789"/>
        <dbReference type="ChEBI" id="CHEBI:90615"/>
        <dbReference type="ChEBI" id="CHEBI:90616"/>
        <dbReference type="EC" id="2.1.1.72"/>
    </reaction>
</comment>
<name>A0A7C4XSH3_9BACT</name>
<dbReference type="PRINTS" id="PR00507">
    <property type="entry name" value="N12N6MTFRASE"/>
</dbReference>
<evidence type="ECO:0000256" key="1">
    <source>
        <dbReference type="ARBA" id="ARBA00006594"/>
    </source>
</evidence>
<feature type="domain" description="DNA methylase adenine-specific" evidence="6">
    <location>
        <begin position="302"/>
        <end position="558"/>
    </location>
</feature>
<dbReference type="Pfam" id="PF18135">
    <property type="entry name" value="Type_ISP_C"/>
    <property type="match status" value="1"/>
</dbReference>
<reference evidence="8" key="1">
    <citation type="journal article" date="2020" name="mSystems">
        <title>Genome- and Community-Level Interaction Insights into Carbon Utilization and Element Cycling Functions of Hydrothermarchaeota in Hydrothermal Sediment.</title>
        <authorList>
            <person name="Zhou Z."/>
            <person name="Liu Y."/>
            <person name="Xu W."/>
            <person name="Pan J."/>
            <person name="Luo Z.H."/>
            <person name="Li M."/>
        </authorList>
    </citation>
    <scope>NUCLEOTIDE SEQUENCE [LARGE SCALE GENOMIC DNA]</scope>
    <source>
        <strain evidence="8">SpSt-794</strain>
    </source>
</reference>
<dbReference type="GO" id="GO:0032259">
    <property type="term" value="P:methylation"/>
    <property type="evidence" value="ECO:0007669"/>
    <property type="project" value="UniProtKB-KW"/>
</dbReference>
<dbReference type="PANTHER" id="PTHR33841:SF1">
    <property type="entry name" value="DNA METHYLTRANSFERASE A"/>
    <property type="match status" value="1"/>
</dbReference>
<dbReference type="InterPro" id="IPR050953">
    <property type="entry name" value="N4_N6_ade-DNA_methylase"/>
</dbReference>
<evidence type="ECO:0000256" key="4">
    <source>
        <dbReference type="ARBA" id="ARBA00022679"/>
    </source>
</evidence>
<dbReference type="EMBL" id="DTHV01000054">
    <property type="protein sequence ID" value="HGW60156.1"/>
    <property type="molecule type" value="Genomic_DNA"/>
</dbReference>
<comment type="caution">
    <text evidence="8">The sequence shown here is derived from an EMBL/GenBank/DDBJ whole genome shotgun (WGS) entry which is preliminary data.</text>
</comment>
<comment type="similarity">
    <text evidence="1">Belongs to the N(4)/N(6)-methyltransferase family.</text>
</comment>
<gene>
    <name evidence="8" type="ORF">ENV82_01770</name>
</gene>
<keyword evidence="4 8" id="KW-0808">Transferase</keyword>
<evidence type="ECO:0000256" key="5">
    <source>
        <dbReference type="ARBA" id="ARBA00047942"/>
    </source>
</evidence>
<sequence>MIKNYLESIKRLYEKGDTREESFYSILADFLTELVKDIKNIDVDVRILPKKTEAGNPDIKIWKGTNEIIGYVEVKKLNEELDKIEESEQLERYRKAFPNLILTNLLEFRIYRSGNLVDKIEIVPFKSFALLNLTSVTKSKEQEIKDFFGKFFSFALPQTFSTEEMAKALADKTKMLKWIVSSLFEEGEKFLSDLYGSLGKYLITDITKDDFCDLYAQTLAYGLFAARLRSKNEFNRREAFYVIPKTFGILRDIFKIISLEDIPEQMEWIIDDIASLLAHFDVSDTFKKYRAEKKGEDPVIYFYENFLAEYAPQERERRGVYYTPGPVVSYIVRSLNAILRNKLSISDGLSDKKVTVLDPAGGTLSFLEEAIKVAVDEFKEKYGDGNLKEFIKDHIINDFYAFELMMAPYVIGHMRISFLLEDYGFQLSEKDRIKFYLTNTLETKVIRESSFPFFPSISEESKNAEKVKEEIPIIVIMGNPPYSVRSMNKTEFIEKEMDIYKQDVRSETNIQPLSDDYIKFIRFAHWKIDQNKVGTLGMITNNSYLSGLIHRGMRKKLLESFDEIYILNLHGSTRLGEKTPTGGKDENDFEIMQGVCISFFVKTGEHNGLGKVYYQDIFGMREEKYKYLESHDFKTTNWKELKPAEPYYFFVEKDFSMQKDYEKFVPITKIFNKFSSGVKTRRDNFIVDFNKEKLEQKINIFTSNLPEQMLKESLSLKDTADWKVSIAREKVKKVDWKNYIRQYAYRPFDIRYLFYFPDIIERGDSRINLMQNFFEENLGLVTTRKTPEIFGIPCFVSDKVGDIHLIGDQTYFFPLYLYPSADKKGLFKEGAKPTEKFPNIKPEIFDMLAKKFGNCPSPEEIFYYIYSVLYSNIYRAKYEEFLKIDFPHIPFTSNYEIFVKVSALGKRLVVLHLLKSQELNPPIAKFQGAGNSEVVKVKFVESENRVYINPAQYFEGITKEVFEYQIGGYQVMSNWLKYRKGCFLTLEETMSYCKIATAIARTIELQKEIDDLFPKCES</sequence>
<dbReference type="GO" id="GO:0009007">
    <property type="term" value="F:site-specific DNA-methyltransferase (adenine-specific) activity"/>
    <property type="evidence" value="ECO:0007669"/>
    <property type="project" value="UniProtKB-EC"/>
</dbReference>
<dbReference type="Gene3D" id="3.40.50.150">
    <property type="entry name" value="Vaccinia Virus protein VP39"/>
    <property type="match status" value="1"/>
</dbReference>
<dbReference type="EC" id="2.1.1.72" evidence="2"/>
<evidence type="ECO:0000256" key="3">
    <source>
        <dbReference type="ARBA" id="ARBA00022603"/>
    </source>
</evidence>
<evidence type="ECO:0000259" key="6">
    <source>
        <dbReference type="Pfam" id="PF02384"/>
    </source>
</evidence>
<accession>A0A7C4XSH3</accession>
<dbReference type="InterPro" id="IPR029063">
    <property type="entry name" value="SAM-dependent_MTases_sf"/>
</dbReference>
<dbReference type="InterPro" id="IPR041635">
    <property type="entry name" value="Type_ISP_LLaBIII_C"/>
</dbReference>
<dbReference type="GO" id="GO:0003677">
    <property type="term" value="F:DNA binding"/>
    <property type="evidence" value="ECO:0007669"/>
    <property type="project" value="InterPro"/>
</dbReference>
<dbReference type="PANTHER" id="PTHR33841">
    <property type="entry name" value="DNA METHYLTRANSFERASE YEEA-RELATED"/>
    <property type="match status" value="1"/>
</dbReference>
<proteinExistence type="inferred from homology"/>
<keyword evidence="3 8" id="KW-0489">Methyltransferase</keyword>
<dbReference type="SUPFAM" id="SSF53335">
    <property type="entry name" value="S-adenosyl-L-methionine-dependent methyltransferases"/>
    <property type="match status" value="1"/>
</dbReference>
<dbReference type="GO" id="GO:0008170">
    <property type="term" value="F:N-methyltransferase activity"/>
    <property type="evidence" value="ECO:0007669"/>
    <property type="project" value="InterPro"/>
</dbReference>
<organism evidence="8">
    <name type="scientific">Caldisericum exile</name>
    <dbReference type="NCBI Taxonomy" id="693075"/>
    <lineage>
        <taxon>Bacteria</taxon>
        <taxon>Pseudomonadati</taxon>
        <taxon>Caldisericota/Cryosericota group</taxon>
        <taxon>Caldisericota</taxon>
        <taxon>Caldisericia</taxon>
        <taxon>Caldisericales</taxon>
        <taxon>Caldisericaceae</taxon>
        <taxon>Caldisericum</taxon>
    </lineage>
</organism>
<feature type="domain" description="Type ISP restriction-modification enzyme LLaBIII C-terminal specificity" evidence="7">
    <location>
        <begin position="669"/>
        <end position="989"/>
    </location>
</feature>
<protein>
    <recommendedName>
        <fullName evidence="2">site-specific DNA-methyltransferase (adenine-specific)</fullName>
        <ecNumber evidence="2">2.1.1.72</ecNumber>
    </recommendedName>
</protein>
<evidence type="ECO:0000259" key="7">
    <source>
        <dbReference type="Pfam" id="PF18135"/>
    </source>
</evidence>
<evidence type="ECO:0000256" key="2">
    <source>
        <dbReference type="ARBA" id="ARBA00011900"/>
    </source>
</evidence>
<evidence type="ECO:0000313" key="8">
    <source>
        <dbReference type="EMBL" id="HGW60156.1"/>
    </source>
</evidence>
<dbReference type="AlphaFoldDB" id="A0A7C4XSH3"/>
<dbReference type="Pfam" id="PF02384">
    <property type="entry name" value="N6_Mtase"/>
    <property type="match status" value="1"/>
</dbReference>
<dbReference type="InterPro" id="IPR003356">
    <property type="entry name" value="DNA_methylase_A-5"/>
</dbReference>